<evidence type="ECO:0000256" key="4">
    <source>
        <dbReference type="PROSITE-ProRule" id="PRU01002"/>
    </source>
</evidence>
<dbReference type="OrthoDB" id="1937002at2759"/>
<feature type="compositionally biased region" description="Basic residues" evidence="6">
    <location>
        <begin position="229"/>
        <end position="238"/>
    </location>
</feature>
<reference evidence="9 10" key="1">
    <citation type="submission" date="2020-04" db="EMBL/GenBank/DDBJ databases">
        <title>Plant Genome Project.</title>
        <authorList>
            <person name="Zhang R.-G."/>
        </authorList>
    </citation>
    <scope>NUCLEOTIDE SEQUENCE [LARGE SCALE GENOMIC DNA]</scope>
    <source>
        <strain evidence="9">YNK0</strain>
        <tissue evidence="9">Leaf</tissue>
    </source>
</reference>
<dbReference type="Proteomes" id="UP000655225">
    <property type="component" value="Unassembled WGS sequence"/>
</dbReference>
<evidence type="ECO:0000313" key="10">
    <source>
        <dbReference type="Proteomes" id="UP000655225"/>
    </source>
</evidence>
<comment type="subcellular location">
    <subcellularLocation>
        <location evidence="1 4 5">Nucleus</location>
    </subcellularLocation>
</comment>
<comment type="similarity">
    <text evidence="2 5">Belongs to the GRF family.</text>
</comment>
<dbReference type="GO" id="GO:0006351">
    <property type="term" value="P:DNA-templated transcription"/>
    <property type="evidence" value="ECO:0007669"/>
    <property type="project" value="UniProtKB-UniRule"/>
</dbReference>
<evidence type="ECO:0000259" key="8">
    <source>
        <dbReference type="PROSITE" id="PS51667"/>
    </source>
</evidence>
<comment type="domain">
    <text evidence="5">The QLQ domain and WRC domain may be involved in protein-protein interaction and DNA-binding, respectively.</text>
</comment>
<accession>A0A834ZUR6</accession>
<keyword evidence="5" id="KW-0010">Activator</keyword>
<dbReference type="GO" id="GO:0005634">
    <property type="term" value="C:nucleus"/>
    <property type="evidence" value="ECO:0007669"/>
    <property type="project" value="UniProtKB-SubCell"/>
</dbReference>
<dbReference type="GO" id="GO:0032502">
    <property type="term" value="P:developmental process"/>
    <property type="evidence" value="ECO:0007669"/>
    <property type="project" value="InterPro"/>
</dbReference>
<evidence type="ECO:0000313" key="9">
    <source>
        <dbReference type="EMBL" id="KAF8412065.1"/>
    </source>
</evidence>
<feature type="short sequence motif" description="Bipartite nuclear localization signal" evidence="4">
    <location>
        <begin position="232"/>
        <end position="239"/>
    </location>
</feature>
<evidence type="ECO:0000256" key="6">
    <source>
        <dbReference type="SAM" id="MobiDB-lite"/>
    </source>
</evidence>
<feature type="domain" description="WRC" evidence="8">
    <location>
        <begin position="199"/>
        <end position="243"/>
    </location>
</feature>
<evidence type="ECO:0000259" key="7">
    <source>
        <dbReference type="PROSITE" id="PS51666"/>
    </source>
</evidence>
<feature type="domain" description="QLQ" evidence="7">
    <location>
        <begin position="136"/>
        <end position="171"/>
    </location>
</feature>
<comment type="function">
    <text evidence="5">Transcription activator.</text>
</comment>
<feature type="region of interest" description="Disordered" evidence="6">
    <location>
        <begin position="508"/>
        <end position="542"/>
    </location>
</feature>
<evidence type="ECO:0000256" key="1">
    <source>
        <dbReference type="ARBA" id="ARBA00004123"/>
    </source>
</evidence>
<feature type="region of interest" description="Disordered" evidence="6">
    <location>
        <begin position="550"/>
        <end position="569"/>
    </location>
</feature>
<keyword evidence="5" id="KW-0804">Transcription</keyword>
<dbReference type="PROSITE" id="PS51666">
    <property type="entry name" value="QLQ"/>
    <property type="match status" value="1"/>
</dbReference>
<sequence>MENGTGTGFVVADKAEVESGGGSGLKLQRTQSFPYKMVMMMPHHLFSSSERGGGTSGDENGGPTFYNGSNEVGRCMTNIYDVAGAGAVARTLQPFNSIAVATSFKSPGGREREQLQGSEDVVLCIAGGMAASLRFPFTSAQWQELERQAMIYKYMMASVPIPPELLLSINRNLSDTTASHSSNLGRGSCFNLRFSNNTDPEPGRCRRTDGKKWRCSRDVAPDQKYCERHMHRGRPRSRKPVEVNNDNKTPLIPPSPSATSTLANLSTDTNTTSSYHLGASKPYHKASPLLDKSDYTASCDTLVSSETSYKEPRGLNWTMKGEMVHIDASNQQWQHLMQSKGGLRTDVHTRYDTNASAFQQHYEEPLNLNLYGDFGGGQVSDAQQQNDQSNLFLNSELASLEELHRQTPRRFIDAWSTAGRDETADTSNKSMSSVSSNGKLKLPSSSLTLSMSGGNGTSEDTNQIQMGLGNTDSDNGDGVKSQPLNWMTTPVPWIASPPGGPLAEVLRSSTATTTTTPGSNEASPHGHGCTSPRAHTESSPSGVLLKTIASLSDSSGCSETRGCSPMAEP</sequence>
<feature type="compositionally biased region" description="Polar residues" evidence="6">
    <location>
        <begin position="257"/>
        <end position="267"/>
    </location>
</feature>
<evidence type="ECO:0000256" key="2">
    <source>
        <dbReference type="ARBA" id="ARBA00008122"/>
    </source>
</evidence>
<gene>
    <name evidence="9" type="ORF">HHK36_000018</name>
</gene>
<feature type="region of interest" description="Disordered" evidence="6">
    <location>
        <begin position="418"/>
        <end position="481"/>
    </location>
</feature>
<dbReference type="InterPro" id="IPR031137">
    <property type="entry name" value="GRF"/>
</dbReference>
<keyword evidence="10" id="KW-1185">Reference proteome</keyword>
<dbReference type="EMBL" id="JABCRI010000001">
    <property type="protein sequence ID" value="KAF8412065.1"/>
    <property type="molecule type" value="Genomic_DNA"/>
</dbReference>
<feature type="compositionally biased region" description="Low complexity" evidence="6">
    <location>
        <begin position="427"/>
        <end position="452"/>
    </location>
</feature>
<dbReference type="GO" id="GO:0005524">
    <property type="term" value="F:ATP binding"/>
    <property type="evidence" value="ECO:0007669"/>
    <property type="project" value="UniProtKB-UniRule"/>
</dbReference>
<dbReference type="PROSITE" id="PS51667">
    <property type="entry name" value="WRC"/>
    <property type="match status" value="1"/>
</dbReference>
<dbReference type="InterPro" id="IPR014978">
    <property type="entry name" value="Gln-Leu-Gln_QLQ"/>
</dbReference>
<dbReference type="OMA" id="QARIYEY"/>
<evidence type="ECO:0000256" key="5">
    <source>
        <dbReference type="RuleBase" id="RU367127"/>
    </source>
</evidence>
<dbReference type="PANTHER" id="PTHR31602">
    <property type="entry name" value="GROWTH-REGULATING FACTOR 5"/>
    <property type="match status" value="1"/>
</dbReference>
<name>A0A834ZUR6_TETSI</name>
<dbReference type="AlphaFoldDB" id="A0A834ZUR6"/>
<protein>
    <recommendedName>
        <fullName evidence="5">Growth-regulating factor</fullName>
    </recommendedName>
</protein>
<evidence type="ECO:0000256" key="3">
    <source>
        <dbReference type="ARBA" id="ARBA00023242"/>
    </source>
</evidence>
<dbReference type="SMART" id="SM00951">
    <property type="entry name" value="QLQ"/>
    <property type="match status" value="1"/>
</dbReference>
<dbReference type="InterPro" id="IPR014977">
    <property type="entry name" value="WRC_dom"/>
</dbReference>
<feature type="compositionally biased region" description="Polar residues" evidence="6">
    <location>
        <begin position="459"/>
        <end position="473"/>
    </location>
</feature>
<proteinExistence type="inferred from homology"/>
<comment type="caution">
    <text evidence="9">The sequence shown here is derived from an EMBL/GenBank/DDBJ whole genome shotgun (WGS) entry which is preliminary data.</text>
</comment>
<feature type="region of interest" description="Disordered" evidence="6">
    <location>
        <begin position="226"/>
        <end position="267"/>
    </location>
</feature>
<keyword evidence="3 4" id="KW-0539">Nucleus</keyword>
<dbReference type="Pfam" id="PF08880">
    <property type="entry name" value="QLQ"/>
    <property type="match status" value="1"/>
</dbReference>
<keyword evidence="5" id="KW-0805">Transcription regulation</keyword>
<dbReference type="GO" id="GO:0006355">
    <property type="term" value="P:regulation of DNA-templated transcription"/>
    <property type="evidence" value="ECO:0007669"/>
    <property type="project" value="InterPro"/>
</dbReference>
<dbReference type="Pfam" id="PF08879">
    <property type="entry name" value="WRC"/>
    <property type="match status" value="1"/>
</dbReference>
<organism evidence="9 10">
    <name type="scientific">Tetracentron sinense</name>
    <name type="common">Spur-leaf</name>
    <dbReference type="NCBI Taxonomy" id="13715"/>
    <lineage>
        <taxon>Eukaryota</taxon>
        <taxon>Viridiplantae</taxon>
        <taxon>Streptophyta</taxon>
        <taxon>Embryophyta</taxon>
        <taxon>Tracheophyta</taxon>
        <taxon>Spermatophyta</taxon>
        <taxon>Magnoliopsida</taxon>
        <taxon>Trochodendrales</taxon>
        <taxon>Trochodendraceae</taxon>
        <taxon>Tetracentron</taxon>
    </lineage>
</organism>
<feature type="short sequence motif" description="Bipartite nuclear localization signal" evidence="4">
    <location>
        <begin position="204"/>
        <end position="214"/>
    </location>
</feature>
<dbReference type="PANTHER" id="PTHR31602:SF101">
    <property type="entry name" value="GROWTH-REGULATING FACTOR 7"/>
    <property type="match status" value="1"/>
</dbReference>